<evidence type="ECO:0000313" key="5">
    <source>
        <dbReference type="EMBL" id="CAF1441122.1"/>
    </source>
</evidence>
<evidence type="ECO:0000313" key="7">
    <source>
        <dbReference type="EMBL" id="CAF4317207.1"/>
    </source>
</evidence>
<dbReference type="EMBL" id="CAJOBC010084443">
    <property type="protein sequence ID" value="CAF4317207.1"/>
    <property type="molecule type" value="Genomic_DNA"/>
</dbReference>
<name>A0A815P025_9BILA</name>
<dbReference type="OrthoDB" id="549353at2759"/>
<comment type="caution">
    <text evidence="5">The sequence shown here is derived from an EMBL/GenBank/DDBJ whole genome shotgun (WGS) entry which is preliminary data.</text>
</comment>
<dbReference type="InterPro" id="IPR024768">
    <property type="entry name" value="Marf1"/>
</dbReference>
<dbReference type="CDD" id="cd10910">
    <property type="entry name" value="PIN_limkain_b1_N_like"/>
    <property type="match status" value="1"/>
</dbReference>
<dbReference type="PANTHER" id="PTHR14379">
    <property type="entry name" value="LIMKAIN B LKAP"/>
    <property type="match status" value="1"/>
</dbReference>
<dbReference type="GO" id="GO:0004540">
    <property type="term" value="F:RNA nuclease activity"/>
    <property type="evidence" value="ECO:0007669"/>
    <property type="project" value="InterPro"/>
</dbReference>
<dbReference type="Proteomes" id="UP000677228">
    <property type="component" value="Unassembled WGS sequence"/>
</dbReference>
<dbReference type="SMART" id="SM00355">
    <property type="entry name" value="ZnF_C2H2"/>
    <property type="match status" value="3"/>
</dbReference>
<dbReference type="GO" id="GO:0005777">
    <property type="term" value="C:peroxisome"/>
    <property type="evidence" value="ECO:0007669"/>
    <property type="project" value="InterPro"/>
</dbReference>
<evidence type="ECO:0000259" key="3">
    <source>
        <dbReference type="PROSITE" id="PS50157"/>
    </source>
</evidence>
<dbReference type="Proteomes" id="UP000663829">
    <property type="component" value="Unassembled WGS sequence"/>
</dbReference>
<evidence type="ECO:0000313" key="6">
    <source>
        <dbReference type="EMBL" id="CAF4107921.1"/>
    </source>
</evidence>
<dbReference type="EMBL" id="CAJNOK010019565">
    <property type="protein sequence ID" value="CAF1301515.1"/>
    <property type="molecule type" value="Genomic_DNA"/>
</dbReference>
<keyword evidence="8" id="KW-1185">Reference proteome</keyword>
<gene>
    <name evidence="5" type="ORF">GPM918_LOCUS34379</name>
    <name evidence="4" type="ORF">OVA965_LOCUS28556</name>
    <name evidence="7" type="ORF">SRO942_LOCUS35074</name>
    <name evidence="6" type="ORF">TMI583_LOCUS29312</name>
</gene>
<keyword evidence="1" id="KW-0479">Metal-binding</keyword>
<evidence type="ECO:0000313" key="4">
    <source>
        <dbReference type="EMBL" id="CAF1301515.1"/>
    </source>
</evidence>
<dbReference type="PROSITE" id="PS00028">
    <property type="entry name" value="ZINC_FINGER_C2H2_1"/>
    <property type="match status" value="2"/>
</dbReference>
<dbReference type="PROSITE" id="PS50103">
    <property type="entry name" value="ZF_C3H1"/>
    <property type="match status" value="1"/>
</dbReference>
<dbReference type="InterPro" id="IPR021139">
    <property type="entry name" value="NYN"/>
</dbReference>
<feature type="domain" description="C2H2-type" evidence="3">
    <location>
        <begin position="258"/>
        <end position="287"/>
    </location>
</feature>
<proteinExistence type="predicted"/>
<dbReference type="Proteomes" id="UP000682733">
    <property type="component" value="Unassembled WGS sequence"/>
</dbReference>
<dbReference type="InterPro" id="IPR013087">
    <property type="entry name" value="Znf_C2H2_type"/>
</dbReference>
<dbReference type="Pfam" id="PF15663">
    <property type="entry name" value="zf-CCCH_3"/>
    <property type="match status" value="1"/>
</dbReference>
<evidence type="ECO:0008006" key="9">
    <source>
        <dbReference type="Google" id="ProtNLM"/>
    </source>
</evidence>
<dbReference type="Proteomes" id="UP000681722">
    <property type="component" value="Unassembled WGS sequence"/>
</dbReference>
<accession>A0A815P025</accession>
<dbReference type="EMBL" id="CAJNOQ010019004">
    <property type="protein sequence ID" value="CAF1441122.1"/>
    <property type="molecule type" value="Genomic_DNA"/>
</dbReference>
<dbReference type="Pfam" id="PF13912">
    <property type="entry name" value="zf-C2H2_6"/>
    <property type="match status" value="2"/>
</dbReference>
<dbReference type="InterPro" id="IPR041686">
    <property type="entry name" value="Znf-CCCH_3"/>
</dbReference>
<dbReference type="Gene3D" id="4.10.1000.10">
    <property type="entry name" value="Zinc finger, CCCH-type"/>
    <property type="match status" value="1"/>
</dbReference>
<feature type="zinc finger region" description="C3H1-type" evidence="1">
    <location>
        <begin position="1"/>
        <end position="18"/>
    </location>
</feature>
<reference evidence="5" key="1">
    <citation type="submission" date="2021-02" db="EMBL/GenBank/DDBJ databases">
        <authorList>
            <person name="Nowell W R."/>
        </authorList>
    </citation>
    <scope>NUCLEOTIDE SEQUENCE</scope>
</reference>
<dbReference type="Gene3D" id="3.30.160.60">
    <property type="entry name" value="Classic Zinc Finger"/>
    <property type="match status" value="1"/>
</dbReference>
<keyword evidence="1" id="KW-0863">Zinc-finger</keyword>
<feature type="domain" description="C2H2-type" evidence="3">
    <location>
        <begin position="284"/>
        <end position="313"/>
    </location>
</feature>
<dbReference type="Gene3D" id="3.40.50.1010">
    <property type="entry name" value="5'-nuclease"/>
    <property type="match status" value="1"/>
</dbReference>
<keyword evidence="1" id="KW-0862">Zinc</keyword>
<dbReference type="InterPro" id="IPR036236">
    <property type="entry name" value="Znf_C2H2_sf"/>
</dbReference>
<dbReference type="GO" id="GO:1905762">
    <property type="term" value="F:CCR4-NOT complex binding"/>
    <property type="evidence" value="ECO:0007669"/>
    <property type="project" value="TreeGrafter"/>
</dbReference>
<dbReference type="GO" id="GO:0008270">
    <property type="term" value="F:zinc ion binding"/>
    <property type="evidence" value="ECO:0007669"/>
    <property type="project" value="UniProtKB-KW"/>
</dbReference>
<organism evidence="5 8">
    <name type="scientific">Didymodactylos carnosus</name>
    <dbReference type="NCBI Taxonomy" id="1234261"/>
    <lineage>
        <taxon>Eukaryota</taxon>
        <taxon>Metazoa</taxon>
        <taxon>Spiralia</taxon>
        <taxon>Gnathifera</taxon>
        <taxon>Rotifera</taxon>
        <taxon>Eurotatoria</taxon>
        <taxon>Bdelloidea</taxon>
        <taxon>Philodinida</taxon>
        <taxon>Philodinidae</taxon>
        <taxon>Didymodactylos</taxon>
    </lineage>
</organism>
<dbReference type="Pfam" id="PF01936">
    <property type="entry name" value="NYN"/>
    <property type="match status" value="1"/>
</dbReference>
<evidence type="ECO:0000259" key="2">
    <source>
        <dbReference type="PROSITE" id="PS50103"/>
    </source>
</evidence>
<evidence type="ECO:0000256" key="1">
    <source>
        <dbReference type="PROSITE-ProRule" id="PRU00723"/>
    </source>
</evidence>
<dbReference type="AlphaFoldDB" id="A0A815P025"/>
<dbReference type="EMBL" id="CAJOBA010041146">
    <property type="protein sequence ID" value="CAF4107921.1"/>
    <property type="molecule type" value="Genomic_DNA"/>
</dbReference>
<feature type="domain" description="C2H2-type" evidence="3">
    <location>
        <begin position="312"/>
        <end position="341"/>
    </location>
</feature>
<evidence type="ECO:0000313" key="8">
    <source>
        <dbReference type="Proteomes" id="UP000663829"/>
    </source>
</evidence>
<dbReference type="PANTHER" id="PTHR14379:SF3">
    <property type="entry name" value="MEIOSIS REGULATOR AND MRNA STABILITY FACTOR 1"/>
    <property type="match status" value="1"/>
</dbReference>
<protein>
    <recommendedName>
        <fullName evidence="9">C2H2-type domain-containing protein</fullName>
    </recommendedName>
</protein>
<dbReference type="InterPro" id="IPR000571">
    <property type="entry name" value="Znf_CCCH"/>
</dbReference>
<feature type="domain" description="C3H1-type" evidence="2">
    <location>
        <begin position="1"/>
        <end position="18"/>
    </location>
</feature>
<dbReference type="SUPFAM" id="SSF57667">
    <property type="entry name" value="beta-beta-alpha zinc fingers"/>
    <property type="match status" value="1"/>
</dbReference>
<dbReference type="PROSITE" id="PS50157">
    <property type="entry name" value="ZINC_FINGER_C2H2_2"/>
    <property type="match status" value="3"/>
</dbReference>
<dbReference type="GO" id="GO:0010468">
    <property type="term" value="P:regulation of gene expression"/>
    <property type="evidence" value="ECO:0007669"/>
    <property type="project" value="InterPro"/>
</dbReference>
<sequence length="359" mass="40379">MNGHCKKSDKCPFRHCQAAVQTANKCHKWPAGCKNIQCKYRHPKIQKTPSSEVISKLVVPPVSTQRPEDLISFFWDIENCSIPRKQSPFDIVQRIRNLLIVSHGLREIGFNCYCDCTTISKDNQISLSHANVRIVHVPDSKPGAVDRCILLDLDRFERAHKPPATVVLISGDIDFVGKLSDLRHQAGFHVIVIHNLPAKAELKATVNAHYDWSMFTKSEINQQISNSMVDSLLPTTNLTPVARSNSEQCTKQKSKTMHECPKCSNKFESIDALRQHQQAKQHFFDCPGCSDVFATSEGILQHQKAKNHYTNHKCAFCSATFKSGSALKQHQKAKYGIGDNSLQAESMLLKLLSTYKIID</sequence>